<dbReference type="Gene3D" id="3.40.50.2300">
    <property type="match status" value="2"/>
</dbReference>
<dbReference type="GO" id="GO:0003700">
    <property type="term" value="F:DNA-binding transcription factor activity"/>
    <property type="evidence" value="ECO:0007669"/>
    <property type="project" value="TreeGrafter"/>
</dbReference>
<dbReference type="SUPFAM" id="SSF47413">
    <property type="entry name" value="lambda repressor-like DNA-binding domains"/>
    <property type="match status" value="1"/>
</dbReference>
<organism evidence="5">
    <name type="scientific">uncultured spirochete</name>
    <dbReference type="NCBI Taxonomy" id="156406"/>
    <lineage>
        <taxon>Bacteria</taxon>
        <taxon>Pseudomonadati</taxon>
        <taxon>Spirochaetota</taxon>
        <taxon>Spirochaetia</taxon>
        <taxon>Spirochaetales</taxon>
        <taxon>environmental samples</taxon>
    </lineage>
</organism>
<dbReference type="PANTHER" id="PTHR30146:SF109">
    <property type="entry name" value="HTH-TYPE TRANSCRIPTIONAL REGULATOR GALS"/>
    <property type="match status" value="1"/>
</dbReference>
<dbReference type="InterPro" id="IPR000843">
    <property type="entry name" value="HTH_LacI"/>
</dbReference>
<dbReference type="InterPro" id="IPR046335">
    <property type="entry name" value="LacI/GalR-like_sensor"/>
</dbReference>
<dbReference type="PROSITE" id="PS50932">
    <property type="entry name" value="HTH_LACI_2"/>
    <property type="match status" value="1"/>
</dbReference>
<evidence type="ECO:0000256" key="2">
    <source>
        <dbReference type="ARBA" id="ARBA00023125"/>
    </source>
</evidence>
<keyword evidence="1" id="KW-0805">Transcription regulation</keyword>
<evidence type="ECO:0000256" key="1">
    <source>
        <dbReference type="ARBA" id="ARBA00023015"/>
    </source>
</evidence>
<accession>A0A3P3XJ78</accession>
<keyword evidence="3" id="KW-0804">Transcription</keyword>
<dbReference type="SMART" id="SM00354">
    <property type="entry name" value="HTH_LACI"/>
    <property type="match status" value="1"/>
</dbReference>
<feature type="domain" description="HTH lacI-type" evidence="4">
    <location>
        <begin position="4"/>
        <end position="57"/>
    </location>
</feature>
<dbReference type="CDD" id="cd01392">
    <property type="entry name" value="HTH_LacI"/>
    <property type="match status" value="1"/>
</dbReference>
<dbReference type="PANTHER" id="PTHR30146">
    <property type="entry name" value="LACI-RELATED TRANSCRIPTIONAL REPRESSOR"/>
    <property type="match status" value="1"/>
</dbReference>
<dbReference type="Pfam" id="PF13377">
    <property type="entry name" value="Peripla_BP_3"/>
    <property type="match status" value="1"/>
</dbReference>
<dbReference type="EMBL" id="FWDM01000019">
    <property type="protein sequence ID" value="SLM12817.1"/>
    <property type="molecule type" value="Genomic_DNA"/>
</dbReference>
<evidence type="ECO:0000256" key="3">
    <source>
        <dbReference type="ARBA" id="ARBA00023163"/>
    </source>
</evidence>
<protein>
    <submittedName>
        <fullName evidence="5">Regulatory protein LacI</fullName>
    </submittedName>
</protein>
<name>A0A3P3XJ78_9SPIR</name>
<dbReference type="Pfam" id="PF00356">
    <property type="entry name" value="LacI"/>
    <property type="match status" value="1"/>
</dbReference>
<dbReference type="SUPFAM" id="SSF53822">
    <property type="entry name" value="Periplasmic binding protein-like I"/>
    <property type="match status" value="1"/>
</dbReference>
<sequence length="343" mass="38326">MAGTLQDIADAAGVSIATVSLVLNGKEGISAETRQKVMQAAEALNYRPKKHQSLMSANSRNTIQFLKIAMHGHTVNRDHNVFISDYIDGMFREAQRQGYKLEIANIKGESIDYIIDSLISRKPEGAILLGTEFSQNDVIALKSIDFCPIVVLDTYFDYLDLNFVDMNNSDAVYKIIEYLVSCGFRKIGFINSNVQTRNFYLRKQAFIGSMQVLGQKVDENYIVDVDSTFNGAYKDMMVHLSRGIKLPECYFCANDIMSYGCIKAFKENGIRIPEDLSIVGFDNLPMSASMDPPLTTIDVSKQKMGHFAVTLLDELIQSPERKNSVKILVGSDLIIRKSVAPKI</sequence>
<dbReference type="PROSITE" id="PS00356">
    <property type="entry name" value="HTH_LACI_1"/>
    <property type="match status" value="1"/>
</dbReference>
<dbReference type="GO" id="GO:0000976">
    <property type="term" value="F:transcription cis-regulatory region binding"/>
    <property type="evidence" value="ECO:0007669"/>
    <property type="project" value="TreeGrafter"/>
</dbReference>
<dbReference type="AlphaFoldDB" id="A0A3P3XJ78"/>
<keyword evidence="2" id="KW-0238">DNA-binding</keyword>
<dbReference type="InterPro" id="IPR028082">
    <property type="entry name" value="Peripla_BP_I"/>
</dbReference>
<proteinExistence type="predicted"/>
<reference evidence="5" key="1">
    <citation type="submission" date="2017-02" db="EMBL/GenBank/DDBJ databases">
        <authorList>
            <person name="Regsiter A."/>
            <person name="William W."/>
        </authorList>
    </citation>
    <scope>NUCLEOTIDE SEQUENCE</scope>
    <source>
        <strain evidence="5">Bib</strain>
    </source>
</reference>
<gene>
    <name evidence="5" type="ORF">SPIROBIBN47_260061</name>
</gene>
<dbReference type="InterPro" id="IPR010982">
    <property type="entry name" value="Lambda_DNA-bd_dom_sf"/>
</dbReference>
<evidence type="ECO:0000259" key="4">
    <source>
        <dbReference type="PROSITE" id="PS50932"/>
    </source>
</evidence>
<dbReference type="Gene3D" id="1.10.260.40">
    <property type="entry name" value="lambda repressor-like DNA-binding domains"/>
    <property type="match status" value="1"/>
</dbReference>
<evidence type="ECO:0000313" key="5">
    <source>
        <dbReference type="EMBL" id="SLM12817.1"/>
    </source>
</evidence>